<dbReference type="PANTHER" id="PTHR30050">
    <property type="entry name" value="CHROMOSOMAL REPLICATION INITIATOR PROTEIN DNAA"/>
    <property type="match status" value="1"/>
</dbReference>
<sequence length="226" mass="24395">MRSSHSMRQLSLALPENNPKMDSASFVRAASNEDAWRTATAWLRSDEPALVICGPSGAGKTHLAFALVEGCEIAVTTAEPFATGGEAHDATLVIIDEMPAQDPRAFLTAFETGIANGHRFLLIGEGHPSIWALGLKDLRTRLEAAPRSVLADPDETLLRAVMAKGFRDRQVAVSDSVIEYIAPRIPCTFSAAHGFVALADRSALEENRKITTPFVQKLLDNLSEGD</sequence>
<dbReference type="Proteomes" id="UP001560685">
    <property type="component" value="Unassembled WGS sequence"/>
</dbReference>
<accession>A0ABV3Z574</accession>
<evidence type="ECO:0000313" key="2">
    <source>
        <dbReference type="Proteomes" id="UP001560685"/>
    </source>
</evidence>
<protein>
    <recommendedName>
        <fullName evidence="3">Chromosomal replication initiator protein DnaA domain-containing protein</fullName>
    </recommendedName>
</protein>
<name>A0ABV3Z574_9PROT</name>
<evidence type="ECO:0000313" key="1">
    <source>
        <dbReference type="EMBL" id="MEX6633965.1"/>
    </source>
</evidence>
<dbReference type="Gene3D" id="3.40.50.300">
    <property type="entry name" value="P-loop containing nucleotide triphosphate hydrolases"/>
    <property type="match status" value="1"/>
</dbReference>
<organism evidence="1 2">
    <name type="scientific">Hyphococcus lacteus</name>
    <dbReference type="NCBI Taxonomy" id="3143536"/>
    <lineage>
        <taxon>Bacteria</taxon>
        <taxon>Pseudomonadati</taxon>
        <taxon>Pseudomonadota</taxon>
        <taxon>Alphaproteobacteria</taxon>
        <taxon>Parvularculales</taxon>
        <taxon>Parvularculaceae</taxon>
        <taxon>Hyphococcus</taxon>
    </lineage>
</organism>
<dbReference type="SUPFAM" id="SSF52540">
    <property type="entry name" value="P-loop containing nucleoside triphosphate hydrolases"/>
    <property type="match status" value="1"/>
</dbReference>
<evidence type="ECO:0008006" key="3">
    <source>
        <dbReference type="Google" id="ProtNLM"/>
    </source>
</evidence>
<keyword evidence="2" id="KW-1185">Reference proteome</keyword>
<dbReference type="RefSeq" id="WP_369313959.1">
    <property type="nucleotide sequence ID" value="NZ_JBEHZE010000001.1"/>
</dbReference>
<reference evidence="1 2" key="1">
    <citation type="submission" date="2024-05" db="EMBL/GenBank/DDBJ databases">
        <title>Three bacterial strains, DH-69, EH-24, and ECK-19 isolated from coastal sediments.</title>
        <authorList>
            <person name="Ye Y.-Q."/>
            <person name="Du Z.-J."/>
        </authorList>
    </citation>
    <scope>NUCLEOTIDE SEQUENCE [LARGE SCALE GENOMIC DNA]</scope>
    <source>
        <strain evidence="1 2">ECK-19</strain>
    </source>
</reference>
<dbReference type="Gene3D" id="1.10.8.60">
    <property type="match status" value="1"/>
</dbReference>
<comment type="caution">
    <text evidence="1">The sequence shown here is derived from an EMBL/GenBank/DDBJ whole genome shotgun (WGS) entry which is preliminary data.</text>
</comment>
<dbReference type="EMBL" id="JBEHZE010000001">
    <property type="protein sequence ID" value="MEX6633965.1"/>
    <property type="molecule type" value="Genomic_DNA"/>
</dbReference>
<dbReference type="InterPro" id="IPR027417">
    <property type="entry name" value="P-loop_NTPase"/>
</dbReference>
<dbReference type="PANTHER" id="PTHR30050:SF4">
    <property type="entry name" value="ATP-BINDING PROTEIN RV3427C IN INSERTION SEQUENCE-RELATED"/>
    <property type="match status" value="1"/>
</dbReference>
<proteinExistence type="predicted"/>
<gene>
    <name evidence="1" type="ORF">ABFZ84_10430</name>
</gene>